<feature type="domain" description="RNA polymerase sigma factor 70 region 4 type 2" evidence="7">
    <location>
        <begin position="116"/>
        <end position="166"/>
    </location>
</feature>
<accession>A0A1F8GVE1</accession>
<comment type="caution">
    <text evidence="8">The sequence shown here is derived from an EMBL/GenBank/DDBJ whole genome shotgun (WGS) entry which is preliminary data.</text>
</comment>
<evidence type="ECO:0000313" key="9">
    <source>
        <dbReference type="Proteomes" id="UP000179047"/>
    </source>
</evidence>
<dbReference type="PANTHER" id="PTHR43133:SF8">
    <property type="entry name" value="RNA POLYMERASE SIGMA FACTOR HI_1459-RELATED"/>
    <property type="match status" value="1"/>
</dbReference>
<dbReference type="GO" id="GO:0003677">
    <property type="term" value="F:DNA binding"/>
    <property type="evidence" value="ECO:0007669"/>
    <property type="project" value="UniProtKB-KW"/>
</dbReference>
<dbReference type="PANTHER" id="PTHR43133">
    <property type="entry name" value="RNA POLYMERASE ECF-TYPE SIGMA FACTO"/>
    <property type="match status" value="1"/>
</dbReference>
<dbReference type="GO" id="GO:0016987">
    <property type="term" value="F:sigma factor activity"/>
    <property type="evidence" value="ECO:0007669"/>
    <property type="project" value="UniProtKB-KW"/>
</dbReference>
<evidence type="ECO:0008006" key="10">
    <source>
        <dbReference type="Google" id="ProtNLM"/>
    </source>
</evidence>
<evidence type="ECO:0000256" key="3">
    <source>
        <dbReference type="ARBA" id="ARBA00023082"/>
    </source>
</evidence>
<dbReference type="InterPro" id="IPR014284">
    <property type="entry name" value="RNA_pol_sigma-70_dom"/>
</dbReference>
<dbReference type="GO" id="GO:0006352">
    <property type="term" value="P:DNA-templated transcription initiation"/>
    <property type="evidence" value="ECO:0007669"/>
    <property type="project" value="InterPro"/>
</dbReference>
<dbReference type="InterPro" id="IPR007627">
    <property type="entry name" value="RNA_pol_sigma70_r2"/>
</dbReference>
<dbReference type="InterPro" id="IPR013249">
    <property type="entry name" value="RNA_pol_sigma70_r4_t2"/>
</dbReference>
<protein>
    <recommendedName>
        <fullName evidence="10">RNA polymerase sigma factor</fullName>
    </recommendedName>
</protein>
<comment type="similarity">
    <text evidence="1">Belongs to the sigma-70 factor family. ECF subfamily.</text>
</comment>
<dbReference type="STRING" id="1802701.A3A33_01125"/>
<dbReference type="Proteomes" id="UP000179047">
    <property type="component" value="Unassembled WGS sequence"/>
</dbReference>
<reference evidence="8 9" key="1">
    <citation type="journal article" date="2016" name="Nat. Commun.">
        <title>Thousands of microbial genomes shed light on interconnected biogeochemical processes in an aquifer system.</title>
        <authorList>
            <person name="Anantharaman K."/>
            <person name="Brown C.T."/>
            <person name="Hug L.A."/>
            <person name="Sharon I."/>
            <person name="Castelle C.J."/>
            <person name="Probst A.J."/>
            <person name="Thomas B.C."/>
            <person name="Singh A."/>
            <person name="Wilkins M.J."/>
            <person name="Karaoz U."/>
            <person name="Brodie E.L."/>
            <person name="Williams K.H."/>
            <person name="Hubbard S.S."/>
            <person name="Banfield J.F."/>
        </authorList>
    </citation>
    <scope>NUCLEOTIDE SEQUENCE [LARGE SCALE GENOMIC DNA]</scope>
</reference>
<keyword evidence="4" id="KW-0238">DNA-binding</keyword>
<dbReference type="Gene3D" id="1.10.10.10">
    <property type="entry name" value="Winged helix-like DNA-binding domain superfamily/Winged helix DNA-binding domain"/>
    <property type="match status" value="1"/>
</dbReference>
<dbReference type="Gene3D" id="1.10.1740.10">
    <property type="match status" value="1"/>
</dbReference>
<evidence type="ECO:0000259" key="6">
    <source>
        <dbReference type="Pfam" id="PF04542"/>
    </source>
</evidence>
<dbReference type="AlphaFoldDB" id="A0A1F8GVE1"/>
<organism evidence="8 9">
    <name type="scientific">Candidatus Yanofskybacteria bacterium RIFCSPLOWO2_01_FULL_49_25</name>
    <dbReference type="NCBI Taxonomy" id="1802701"/>
    <lineage>
        <taxon>Bacteria</taxon>
        <taxon>Candidatus Yanofskyibacteriota</taxon>
    </lineage>
</organism>
<dbReference type="Pfam" id="PF08281">
    <property type="entry name" value="Sigma70_r4_2"/>
    <property type="match status" value="1"/>
</dbReference>
<dbReference type="SUPFAM" id="SSF88659">
    <property type="entry name" value="Sigma3 and sigma4 domains of RNA polymerase sigma factors"/>
    <property type="match status" value="1"/>
</dbReference>
<keyword evidence="3" id="KW-0731">Sigma factor</keyword>
<dbReference type="Pfam" id="PF04542">
    <property type="entry name" value="Sigma70_r2"/>
    <property type="match status" value="1"/>
</dbReference>
<name>A0A1F8GVE1_9BACT</name>
<sequence>MDSHEERQFIEKAQCGDREALGALWDALTPKLFGYLVNVLKDKTLAEDILQTTWLKAIDGLPRFQQRGVPFSSWLFAIAHNECRQHWRTGSHEVPLDPEIHDIPDHASTKPHDKILIDQVLAKLPEDDRELLRLRYIADLPLSDIASILKLNFVTVRVRVHRALARARMHAVAQPNHA</sequence>
<dbReference type="InterPro" id="IPR013324">
    <property type="entry name" value="RNA_pol_sigma_r3/r4-like"/>
</dbReference>
<keyword evidence="2" id="KW-0805">Transcription regulation</keyword>
<evidence type="ECO:0000313" key="8">
    <source>
        <dbReference type="EMBL" id="OGN29362.1"/>
    </source>
</evidence>
<dbReference type="InterPro" id="IPR039425">
    <property type="entry name" value="RNA_pol_sigma-70-like"/>
</dbReference>
<evidence type="ECO:0000256" key="5">
    <source>
        <dbReference type="ARBA" id="ARBA00023163"/>
    </source>
</evidence>
<evidence type="ECO:0000259" key="7">
    <source>
        <dbReference type="Pfam" id="PF08281"/>
    </source>
</evidence>
<dbReference type="InterPro" id="IPR013325">
    <property type="entry name" value="RNA_pol_sigma_r2"/>
</dbReference>
<dbReference type="InterPro" id="IPR036388">
    <property type="entry name" value="WH-like_DNA-bd_sf"/>
</dbReference>
<feature type="domain" description="RNA polymerase sigma-70 region 2" evidence="6">
    <location>
        <begin position="25"/>
        <end position="90"/>
    </location>
</feature>
<dbReference type="NCBIfam" id="TIGR02937">
    <property type="entry name" value="sigma70-ECF"/>
    <property type="match status" value="1"/>
</dbReference>
<evidence type="ECO:0000256" key="2">
    <source>
        <dbReference type="ARBA" id="ARBA00023015"/>
    </source>
</evidence>
<evidence type="ECO:0000256" key="4">
    <source>
        <dbReference type="ARBA" id="ARBA00023125"/>
    </source>
</evidence>
<keyword evidence="5" id="KW-0804">Transcription</keyword>
<proteinExistence type="inferred from homology"/>
<gene>
    <name evidence="8" type="ORF">A3A33_01125</name>
</gene>
<dbReference type="SUPFAM" id="SSF88946">
    <property type="entry name" value="Sigma2 domain of RNA polymerase sigma factors"/>
    <property type="match status" value="1"/>
</dbReference>
<evidence type="ECO:0000256" key="1">
    <source>
        <dbReference type="ARBA" id="ARBA00010641"/>
    </source>
</evidence>
<dbReference type="EMBL" id="MGKP01000007">
    <property type="protein sequence ID" value="OGN29362.1"/>
    <property type="molecule type" value="Genomic_DNA"/>
</dbReference>
<dbReference type="CDD" id="cd06171">
    <property type="entry name" value="Sigma70_r4"/>
    <property type="match status" value="1"/>
</dbReference>